<evidence type="ECO:0000313" key="3">
    <source>
        <dbReference type="RefSeq" id="XP_006823605.1"/>
    </source>
</evidence>
<keyword evidence="2" id="KW-1185">Reference proteome</keyword>
<dbReference type="PROSITE" id="PS51145">
    <property type="entry name" value="ZU5"/>
    <property type="match status" value="1"/>
</dbReference>
<evidence type="ECO:0000259" key="1">
    <source>
        <dbReference type="PROSITE" id="PS51145"/>
    </source>
</evidence>
<accession>A0ABM0MUB4</accession>
<dbReference type="Proteomes" id="UP000694865">
    <property type="component" value="Unplaced"/>
</dbReference>
<protein>
    <submittedName>
        <fullName evidence="3">UNC5C-like protein-like</fullName>
    </submittedName>
</protein>
<dbReference type="PANTHER" id="PTHR12582">
    <property type="entry name" value="NETRIN RECEPTOR UNC5"/>
    <property type="match status" value="1"/>
</dbReference>
<dbReference type="Pfam" id="PF00791">
    <property type="entry name" value="ZU5"/>
    <property type="match status" value="1"/>
</dbReference>
<evidence type="ECO:0000313" key="2">
    <source>
        <dbReference type="Proteomes" id="UP000694865"/>
    </source>
</evidence>
<feature type="domain" description="ZU5" evidence="1">
    <location>
        <begin position="135"/>
        <end position="249"/>
    </location>
</feature>
<dbReference type="PANTHER" id="PTHR12582:SF41">
    <property type="entry name" value="UNC5C-LIKE PROTEIN"/>
    <property type="match status" value="1"/>
</dbReference>
<sequence>MKSPAMAIDSGIGSGFVPSRNKSTMPFETVFEDCANNKSGSSVPYDDILLDRGESGIMALPLESGAQKQTVVDIHLPLPKNDRAESPLSLQCPSEVYNWKEDHAYDLSCIAQFNNIVNQLPDRSVLSSTNFTTNTFAAGQFNYEGGHLSIELSGINLFIPPGALSEDDEPQNIHISVSLVDREYHRLGANETALSPVIRIGPHGRKFRKNILLSVKHNLGAGVTPGKLKLWASDTDMKHSTHWYNVSEKGRVFCISQGEDSISFIDTLSMYTVICDVNQMKFRIGAFITRLNIASSKLRVRVWRDTAADLELVNVKELALRGKKIGNDSGFVLSKNGKGLNIKMEKLCDGHRTLDGTGKVIPNVAIWQQCNGIGPCPSATFLIVDSTYKDQPEATCSVQTLNLSCHLKVYDDTGEHLITTLDIKENNDDAFVT</sequence>
<organism evidence="2 3">
    <name type="scientific">Saccoglossus kowalevskii</name>
    <name type="common">Acorn worm</name>
    <dbReference type="NCBI Taxonomy" id="10224"/>
    <lineage>
        <taxon>Eukaryota</taxon>
        <taxon>Metazoa</taxon>
        <taxon>Hemichordata</taxon>
        <taxon>Enteropneusta</taxon>
        <taxon>Harrimaniidae</taxon>
        <taxon>Saccoglossus</taxon>
    </lineage>
</organism>
<dbReference type="RefSeq" id="XP_006823605.1">
    <property type="nucleotide sequence ID" value="XM_006823542.1"/>
</dbReference>
<gene>
    <name evidence="3" type="primary">LOC102809703</name>
</gene>
<name>A0ABM0MUB4_SACKO</name>
<reference evidence="3" key="1">
    <citation type="submission" date="2025-08" db="UniProtKB">
        <authorList>
            <consortium name="RefSeq"/>
        </authorList>
    </citation>
    <scope>IDENTIFICATION</scope>
    <source>
        <tissue evidence="3">Testes</tissue>
    </source>
</reference>
<dbReference type="GeneID" id="102809703"/>
<dbReference type="InterPro" id="IPR000906">
    <property type="entry name" value="ZU5_dom"/>
</dbReference>
<dbReference type="Gene3D" id="2.60.220.30">
    <property type="match status" value="1"/>
</dbReference>
<proteinExistence type="predicted"/>
<dbReference type="InterPro" id="IPR037936">
    <property type="entry name" value="UNC5A-D"/>
</dbReference>
<dbReference type="SMART" id="SM00218">
    <property type="entry name" value="ZU5"/>
    <property type="match status" value="1"/>
</dbReference>